<dbReference type="AlphaFoldDB" id="A0A2K9NQA3"/>
<keyword evidence="2" id="KW-1185">Reference proteome</keyword>
<dbReference type="EMBL" id="CP025704">
    <property type="protein sequence ID" value="AUN97672.1"/>
    <property type="molecule type" value="Genomic_DNA"/>
</dbReference>
<evidence type="ECO:0000313" key="2">
    <source>
        <dbReference type="Proteomes" id="UP000235584"/>
    </source>
</evidence>
<evidence type="ECO:0000313" key="1">
    <source>
        <dbReference type="EMBL" id="AUN97672.1"/>
    </source>
</evidence>
<name>A0A2K9NQA3_BACTC</name>
<accession>A0A2K9NQA3</accession>
<dbReference type="KEGG" id="bsto:C0V70_06010"/>
<protein>
    <submittedName>
        <fullName evidence="1">Uncharacterized protein</fullName>
    </submittedName>
</protein>
<dbReference type="Proteomes" id="UP000235584">
    <property type="component" value="Chromosome"/>
</dbReference>
<sequence length="91" mass="10679">MKTGNLNHLHLKLAFLVVIMFSSSTFSADKEMNKMKGMETKNMDMNKMHTMMKECMAKQEDDKMCHKEIMEKCEKGMSMDKCKDLMNNMKK</sequence>
<gene>
    <name evidence="1" type="ORF">C0V70_06010</name>
</gene>
<proteinExistence type="predicted"/>
<dbReference type="RefSeq" id="WP_102242967.1">
    <property type="nucleotide sequence ID" value="NZ_CP025704.1"/>
</dbReference>
<reference evidence="1 2" key="1">
    <citation type="submission" date="2018-01" db="EMBL/GenBank/DDBJ databases">
        <title>Complete genome sequence of Bacteriovorax stolpii DSM12778.</title>
        <authorList>
            <person name="Tang B."/>
            <person name="Chang J."/>
        </authorList>
    </citation>
    <scope>NUCLEOTIDE SEQUENCE [LARGE SCALE GENOMIC DNA]</scope>
    <source>
        <strain evidence="1 2">DSM 12778</strain>
    </source>
</reference>
<organism evidence="1 2">
    <name type="scientific">Bacteriovorax stolpii</name>
    <name type="common">Bdellovibrio stolpii</name>
    <dbReference type="NCBI Taxonomy" id="960"/>
    <lineage>
        <taxon>Bacteria</taxon>
        <taxon>Pseudomonadati</taxon>
        <taxon>Bdellovibrionota</taxon>
        <taxon>Bacteriovoracia</taxon>
        <taxon>Bacteriovoracales</taxon>
        <taxon>Bacteriovoracaceae</taxon>
        <taxon>Bacteriovorax</taxon>
    </lineage>
</organism>